<dbReference type="GO" id="GO:0016586">
    <property type="term" value="C:RSC-type complex"/>
    <property type="evidence" value="ECO:0007669"/>
    <property type="project" value="TreeGrafter"/>
</dbReference>
<feature type="region of interest" description="Disordered" evidence="3">
    <location>
        <begin position="1"/>
        <end position="76"/>
    </location>
</feature>
<dbReference type="OrthoDB" id="5598844at2759"/>
<feature type="compositionally biased region" description="Low complexity" evidence="3">
    <location>
        <begin position="761"/>
        <end position="776"/>
    </location>
</feature>
<evidence type="ECO:0000313" key="5">
    <source>
        <dbReference type="Proteomes" id="UP000799779"/>
    </source>
</evidence>
<name>A0A6A5WPK5_9PLEO</name>
<dbReference type="PANTHER" id="PTHR22597:SF5">
    <property type="entry name" value="LOCALIZATION PROTEIN, PUTATIVE (AFU_ORTHOLOGUE AFUA_1G10600)-RELATED"/>
    <property type="match status" value="1"/>
</dbReference>
<dbReference type="PANTHER" id="PTHR22597">
    <property type="entry name" value="POLYCOMB GROUP PROTEIN"/>
    <property type="match status" value="1"/>
</dbReference>
<keyword evidence="2" id="KW-0804">Transcription</keyword>
<protein>
    <submittedName>
        <fullName evidence="4">Uncharacterized protein</fullName>
    </submittedName>
</protein>
<evidence type="ECO:0000256" key="3">
    <source>
        <dbReference type="SAM" id="MobiDB-lite"/>
    </source>
</evidence>
<feature type="compositionally biased region" description="Basic and acidic residues" evidence="3">
    <location>
        <begin position="466"/>
        <end position="483"/>
    </location>
</feature>
<evidence type="ECO:0000313" key="4">
    <source>
        <dbReference type="EMBL" id="KAF2002834.1"/>
    </source>
</evidence>
<keyword evidence="5" id="KW-1185">Reference proteome</keyword>
<feature type="region of interest" description="Disordered" evidence="3">
    <location>
        <begin position="682"/>
        <end position="708"/>
    </location>
</feature>
<feature type="compositionally biased region" description="Polar residues" evidence="3">
    <location>
        <begin position="953"/>
        <end position="974"/>
    </location>
</feature>
<dbReference type="InterPro" id="IPR013933">
    <property type="entry name" value="CRC_Rsc7/Swp82"/>
</dbReference>
<feature type="region of interest" description="Disordered" evidence="3">
    <location>
        <begin position="598"/>
        <end position="617"/>
    </location>
</feature>
<dbReference type="AlphaFoldDB" id="A0A6A5WPK5"/>
<feature type="region of interest" description="Disordered" evidence="3">
    <location>
        <begin position="189"/>
        <end position="210"/>
    </location>
</feature>
<evidence type="ECO:0000256" key="1">
    <source>
        <dbReference type="ARBA" id="ARBA00023015"/>
    </source>
</evidence>
<feature type="compositionally biased region" description="Low complexity" evidence="3">
    <location>
        <begin position="975"/>
        <end position="998"/>
    </location>
</feature>
<accession>A0A6A5WPK5</accession>
<feature type="region of interest" description="Disordered" evidence="3">
    <location>
        <begin position="757"/>
        <end position="998"/>
    </location>
</feature>
<reference evidence="4" key="1">
    <citation type="journal article" date="2020" name="Stud. Mycol.">
        <title>101 Dothideomycetes genomes: a test case for predicting lifestyles and emergence of pathogens.</title>
        <authorList>
            <person name="Haridas S."/>
            <person name="Albert R."/>
            <person name="Binder M."/>
            <person name="Bloem J."/>
            <person name="Labutti K."/>
            <person name="Salamov A."/>
            <person name="Andreopoulos B."/>
            <person name="Baker S."/>
            <person name="Barry K."/>
            <person name="Bills G."/>
            <person name="Bluhm B."/>
            <person name="Cannon C."/>
            <person name="Castanera R."/>
            <person name="Culley D."/>
            <person name="Daum C."/>
            <person name="Ezra D."/>
            <person name="Gonzalez J."/>
            <person name="Henrissat B."/>
            <person name="Kuo A."/>
            <person name="Liang C."/>
            <person name="Lipzen A."/>
            <person name="Lutzoni F."/>
            <person name="Magnuson J."/>
            <person name="Mondo S."/>
            <person name="Nolan M."/>
            <person name="Ohm R."/>
            <person name="Pangilinan J."/>
            <person name="Park H.-J."/>
            <person name="Ramirez L."/>
            <person name="Alfaro M."/>
            <person name="Sun H."/>
            <person name="Tritt A."/>
            <person name="Yoshinaga Y."/>
            <person name="Zwiers L.-H."/>
            <person name="Turgeon B."/>
            <person name="Goodwin S."/>
            <person name="Spatafora J."/>
            <person name="Crous P."/>
            <person name="Grigoriev I."/>
        </authorList>
    </citation>
    <scope>NUCLEOTIDE SEQUENCE</scope>
    <source>
        <strain evidence="4">CBS 123094</strain>
    </source>
</reference>
<evidence type="ECO:0000256" key="2">
    <source>
        <dbReference type="ARBA" id="ARBA00023163"/>
    </source>
</evidence>
<feature type="compositionally biased region" description="Low complexity" evidence="3">
    <location>
        <begin position="849"/>
        <end position="867"/>
    </location>
</feature>
<feature type="compositionally biased region" description="Basic and acidic residues" evidence="3">
    <location>
        <begin position="602"/>
        <end position="616"/>
    </location>
</feature>
<dbReference type="Proteomes" id="UP000799779">
    <property type="component" value="Unassembled WGS sequence"/>
</dbReference>
<organism evidence="4 5">
    <name type="scientific">Amniculicola lignicola CBS 123094</name>
    <dbReference type="NCBI Taxonomy" id="1392246"/>
    <lineage>
        <taxon>Eukaryota</taxon>
        <taxon>Fungi</taxon>
        <taxon>Dikarya</taxon>
        <taxon>Ascomycota</taxon>
        <taxon>Pezizomycotina</taxon>
        <taxon>Dothideomycetes</taxon>
        <taxon>Pleosporomycetidae</taxon>
        <taxon>Pleosporales</taxon>
        <taxon>Amniculicolaceae</taxon>
        <taxon>Amniculicola</taxon>
    </lineage>
</organism>
<dbReference type="EMBL" id="ML977575">
    <property type="protein sequence ID" value="KAF2002834.1"/>
    <property type="molecule type" value="Genomic_DNA"/>
</dbReference>
<proteinExistence type="predicted"/>
<keyword evidence="1" id="KW-0805">Transcription regulation</keyword>
<feature type="region of interest" description="Disordered" evidence="3">
    <location>
        <begin position="454"/>
        <end position="483"/>
    </location>
</feature>
<feature type="region of interest" description="Disordered" evidence="3">
    <location>
        <begin position="307"/>
        <end position="409"/>
    </location>
</feature>
<dbReference type="GO" id="GO:0031490">
    <property type="term" value="F:chromatin DNA binding"/>
    <property type="evidence" value="ECO:0007669"/>
    <property type="project" value="TreeGrafter"/>
</dbReference>
<gene>
    <name evidence="4" type="ORF">P154DRAFT_532704</name>
</gene>
<feature type="compositionally biased region" description="Polar residues" evidence="3">
    <location>
        <begin position="925"/>
        <end position="942"/>
    </location>
</feature>
<sequence>MALSHQRCPSRARRGGQRAVASAATAPGRREIRSEHAVTIMQVISSPPSSGLQETSASPAVEKPPVPASRDPLLGSKHRVPTAAETDEAVCALSRERRPSVQEVYWLASDRRPATKRSDSVVHQPCGEWPWSASRTRHRGPQASQRYSLCDGTLHCPTHRADPLPPSTGRRWPRRLQTELDARIAAALGLDRSRERAGDPSRPPRPPAAVEPTIAISPHCTPWPSPPPPHALGRAAAQEPAAVVAALAAALAAARPCPRALRRLATTSGMYQYSMHPIPLANGGIGNGIMDGSGTINPAALNSAGVLVGPPQPVAPQPSRGIKRSRSPENSYGDVQHGDPDGAFPSRGSTADTRAAAPGDDGPQTNWTAADDNKPRKRGRPPKAAKVSFADSPRSAQPLPPPAPSQIVGAAPHVQTPQLQNTVLPQTSPTQISPSKTTPTKATVIKALPTVRDHTTDQLNPEGDEYLPRETDEAGERKVSAKGDPLDGRDYRCRTFTVPHRGDKLFMLATECARVLGYRDSYLLFNKNRSLFKIIATQAEKDDLIQNEILPYSYRSRQIAIVTARSMFRQFGSRLIVNGRRVRDDYWESKARKQGFTEEDLAGEKRPGAAKAREAAAAEANHAGAHALAFGHAASYGGKSENNYLSANPLQPFGGLSAAPGAVPMANAEPFDQRTTTDLQARDYSGVQRPRQELSGVPYQDVTRPTPSSEIMNQATQTAEFNKQLKQQREHRKDYLDSYWHRPHEPAVQYPREGVVETNNAPPASQAAQSPHMPSANTAAPAGQHAMMAGAPQNHGQVMAPQGYRPQPHPQTGMVPSPRAPAHTPLRTDQMHRRPPSMQVAMGPQGMLPSGMPPSAMSPAGMPPAGAHGQSPGHGYAPPAMWHQGLPQPSPLSQQHNMQHYAPHPPQQSPHPRQSSIHASPQLHHAQSSGSMHGTPVQQYQTMGAMDPGYQAMGQNPYQPSPSPHQQFMHHQSTAAQQPGMPGWAGGPAPQQQGWPSY</sequence>
<feature type="compositionally biased region" description="Polar residues" evidence="3">
    <location>
        <begin position="42"/>
        <end position="58"/>
    </location>
</feature>
<dbReference type="Pfam" id="PF08624">
    <property type="entry name" value="CRC_subunit"/>
    <property type="match status" value="1"/>
</dbReference>